<dbReference type="AlphaFoldDB" id="X1HDZ5"/>
<evidence type="ECO:0000256" key="1">
    <source>
        <dbReference type="SAM" id="MobiDB-lite"/>
    </source>
</evidence>
<name>X1HDZ5_9ZZZZ</name>
<protein>
    <submittedName>
        <fullName evidence="2">Uncharacterized protein</fullName>
    </submittedName>
</protein>
<evidence type="ECO:0000313" key="2">
    <source>
        <dbReference type="EMBL" id="GAH67627.1"/>
    </source>
</evidence>
<dbReference type="EMBL" id="BARU01026855">
    <property type="protein sequence ID" value="GAH67627.1"/>
    <property type="molecule type" value="Genomic_DNA"/>
</dbReference>
<sequence length="42" mass="4982">MNPPLNETDGKYKNKHNNKNSHTPDWGFGSKSQKKRRNKKRN</sequence>
<organism evidence="2">
    <name type="scientific">marine sediment metagenome</name>
    <dbReference type="NCBI Taxonomy" id="412755"/>
    <lineage>
        <taxon>unclassified sequences</taxon>
        <taxon>metagenomes</taxon>
        <taxon>ecological metagenomes</taxon>
    </lineage>
</organism>
<comment type="caution">
    <text evidence="2">The sequence shown here is derived from an EMBL/GenBank/DDBJ whole genome shotgun (WGS) entry which is preliminary data.</text>
</comment>
<proteinExistence type="predicted"/>
<accession>X1HDZ5</accession>
<reference evidence="2" key="1">
    <citation type="journal article" date="2014" name="Front. Microbiol.">
        <title>High frequency of phylogenetically diverse reductive dehalogenase-homologous genes in deep subseafloor sedimentary metagenomes.</title>
        <authorList>
            <person name="Kawai M."/>
            <person name="Futagami T."/>
            <person name="Toyoda A."/>
            <person name="Takaki Y."/>
            <person name="Nishi S."/>
            <person name="Hori S."/>
            <person name="Arai W."/>
            <person name="Tsubouchi T."/>
            <person name="Morono Y."/>
            <person name="Uchiyama I."/>
            <person name="Ito T."/>
            <person name="Fujiyama A."/>
            <person name="Inagaki F."/>
            <person name="Takami H."/>
        </authorList>
    </citation>
    <scope>NUCLEOTIDE SEQUENCE</scope>
    <source>
        <strain evidence="2">Expedition CK06-06</strain>
    </source>
</reference>
<gene>
    <name evidence="2" type="ORF">S03H2_43096</name>
</gene>
<feature type="region of interest" description="Disordered" evidence="1">
    <location>
        <begin position="1"/>
        <end position="42"/>
    </location>
</feature>
<feature type="compositionally biased region" description="Basic residues" evidence="1">
    <location>
        <begin position="32"/>
        <end position="42"/>
    </location>
</feature>